<dbReference type="PANTHER" id="PTHR10005:SF25">
    <property type="entry name" value="SNO ONCOGENE, ISOFORM B"/>
    <property type="match status" value="1"/>
</dbReference>
<feature type="region of interest" description="Disordered" evidence="2">
    <location>
        <begin position="18"/>
        <end position="52"/>
    </location>
</feature>
<feature type="region of interest" description="Disordered" evidence="2">
    <location>
        <begin position="175"/>
        <end position="203"/>
    </location>
</feature>
<reference evidence="4 5" key="1">
    <citation type="submission" date="2024-03" db="EMBL/GenBank/DDBJ databases">
        <title>Adaptation during the transition from Ophiocordyceps entomopathogen to insect associate is accompanied by gene loss and intensified selection.</title>
        <authorList>
            <person name="Ward C.M."/>
            <person name="Onetto C.A."/>
            <person name="Borneman A.R."/>
        </authorList>
    </citation>
    <scope>NUCLEOTIDE SEQUENCE [LARGE SCALE GENOMIC DNA]</scope>
    <source>
        <strain evidence="4">AWRI1</strain>
        <tissue evidence="4">Single Adult Female</tissue>
    </source>
</reference>
<gene>
    <name evidence="4" type="ORF">V9T40_012968</name>
</gene>
<evidence type="ECO:0000313" key="4">
    <source>
        <dbReference type="EMBL" id="KAK7576682.1"/>
    </source>
</evidence>
<feature type="domain" description="c-SKI SMAD4-binding" evidence="3">
    <location>
        <begin position="328"/>
        <end position="429"/>
    </location>
</feature>
<dbReference type="AlphaFoldDB" id="A0AAN9T895"/>
<keyword evidence="5" id="KW-1185">Reference proteome</keyword>
<dbReference type="InterPro" id="IPR003380">
    <property type="entry name" value="SKI/SNO/DAC"/>
</dbReference>
<protein>
    <recommendedName>
        <fullName evidence="3">c-SKI SMAD4-binding domain-containing protein</fullName>
    </recommendedName>
</protein>
<dbReference type="EMBL" id="JBBCAQ010000036">
    <property type="protein sequence ID" value="KAK7576682.1"/>
    <property type="molecule type" value="Genomic_DNA"/>
</dbReference>
<proteinExistence type="inferred from homology"/>
<dbReference type="Gene3D" id="3.10.390.10">
    <property type="entry name" value="SAND domain-like"/>
    <property type="match status" value="1"/>
</dbReference>
<dbReference type="GO" id="GO:0000978">
    <property type="term" value="F:RNA polymerase II cis-regulatory region sequence-specific DNA binding"/>
    <property type="evidence" value="ECO:0007669"/>
    <property type="project" value="TreeGrafter"/>
</dbReference>
<dbReference type="GO" id="GO:0005737">
    <property type="term" value="C:cytoplasm"/>
    <property type="evidence" value="ECO:0007669"/>
    <property type="project" value="TreeGrafter"/>
</dbReference>
<dbReference type="GO" id="GO:0005667">
    <property type="term" value="C:transcription regulator complex"/>
    <property type="evidence" value="ECO:0007669"/>
    <property type="project" value="TreeGrafter"/>
</dbReference>
<accession>A0AAN9T895</accession>
<feature type="compositionally biased region" description="Polar residues" evidence="2">
    <location>
        <begin position="27"/>
        <end position="37"/>
    </location>
</feature>
<dbReference type="InterPro" id="IPR009061">
    <property type="entry name" value="DNA-bd_dom_put_sf"/>
</dbReference>
<dbReference type="InterPro" id="IPR010919">
    <property type="entry name" value="SAND-like_dom_sf"/>
</dbReference>
<evidence type="ECO:0000259" key="3">
    <source>
        <dbReference type="SMART" id="SM01046"/>
    </source>
</evidence>
<organism evidence="4 5">
    <name type="scientific">Parthenolecanium corni</name>
    <dbReference type="NCBI Taxonomy" id="536013"/>
    <lineage>
        <taxon>Eukaryota</taxon>
        <taxon>Metazoa</taxon>
        <taxon>Ecdysozoa</taxon>
        <taxon>Arthropoda</taxon>
        <taxon>Hexapoda</taxon>
        <taxon>Insecta</taxon>
        <taxon>Pterygota</taxon>
        <taxon>Neoptera</taxon>
        <taxon>Paraneoptera</taxon>
        <taxon>Hemiptera</taxon>
        <taxon>Sternorrhyncha</taxon>
        <taxon>Coccoidea</taxon>
        <taxon>Coccidae</taxon>
        <taxon>Parthenolecanium</taxon>
    </lineage>
</organism>
<dbReference type="GO" id="GO:0005634">
    <property type="term" value="C:nucleus"/>
    <property type="evidence" value="ECO:0007669"/>
    <property type="project" value="TreeGrafter"/>
</dbReference>
<dbReference type="SMART" id="SM01046">
    <property type="entry name" value="c-SKI_SMAD_bind"/>
    <property type="match status" value="1"/>
</dbReference>
<evidence type="ECO:0000313" key="5">
    <source>
        <dbReference type="Proteomes" id="UP001367676"/>
    </source>
</evidence>
<comment type="caution">
    <text evidence="4">The sequence shown here is derived from an EMBL/GenBank/DDBJ whole genome shotgun (WGS) entry which is preliminary data.</text>
</comment>
<dbReference type="CDD" id="cd21079">
    <property type="entry name" value="DHD_Ski_Sno"/>
    <property type="match status" value="1"/>
</dbReference>
<dbReference type="Pfam" id="PF02437">
    <property type="entry name" value="Ski_Sno_DHD"/>
    <property type="match status" value="1"/>
</dbReference>
<dbReference type="Gene3D" id="3.10.260.20">
    <property type="entry name" value="Ski"/>
    <property type="match status" value="1"/>
</dbReference>
<dbReference type="SUPFAM" id="SSF46955">
    <property type="entry name" value="Putative DNA-binding domain"/>
    <property type="match status" value="1"/>
</dbReference>
<sequence>MAVVLAATAALRQRRRAIAKRERMSERSSAVTSSLPPLSSDHHIRNDPNGRRKHANDFFVHSVHTSHETTKRADIGQGDDESFDSNRSFVGRLRYFEWRNFDLGNRRGHRRLHQVSLRMMMEKLPSGAIDVSKLPQPYTPHLKKVLKTYQKSAIKSLQGPSTVLSATDATSLSSSSSSLASVKKEPGTESSPELALETPPPVASSMPQVPILSAADQSAELSNTYVEGHRVACFIIGGEKRICFPQLLSSVLRNVPAYTINNVSTELHINFSSCNSEQLIALKQEGLLPAETPTCGLVTKPDAERLCSVLLHEGGAAPDELDKHVDYSFLVYHECFSGAKGVLYYEFYTERNWCVQCVICRRLFTPQMFVAHSCCMDKKRNSVHTYIEPGICHWGFDSANWRLYIHVVEEQPGFEKFAKIMEAFKSQHRRSELVPLKRKQVSR</sequence>
<feature type="compositionally biased region" description="Basic and acidic residues" evidence="2">
    <location>
        <begin position="40"/>
        <end position="50"/>
    </location>
</feature>
<evidence type="ECO:0000256" key="1">
    <source>
        <dbReference type="ARBA" id="ARBA00009513"/>
    </source>
</evidence>
<dbReference type="InterPro" id="IPR023216">
    <property type="entry name" value="Tscrpt_reg_SKI_SnoN"/>
</dbReference>
<dbReference type="InterPro" id="IPR014890">
    <property type="entry name" value="c-SKI_SMAD4-bd_dom"/>
</dbReference>
<dbReference type="SUPFAM" id="SSF63763">
    <property type="entry name" value="SAND domain-like"/>
    <property type="match status" value="1"/>
</dbReference>
<comment type="similarity">
    <text evidence="1">Belongs to the SKI family.</text>
</comment>
<dbReference type="InterPro" id="IPR037000">
    <property type="entry name" value="Ski_DNA-bd_sf"/>
</dbReference>
<dbReference type="GO" id="GO:0000981">
    <property type="term" value="F:DNA-binding transcription factor activity, RNA polymerase II-specific"/>
    <property type="evidence" value="ECO:0007669"/>
    <property type="project" value="TreeGrafter"/>
</dbReference>
<dbReference type="PANTHER" id="PTHR10005">
    <property type="entry name" value="SKI ONCOGENE-RELATED"/>
    <property type="match status" value="1"/>
</dbReference>
<dbReference type="Proteomes" id="UP001367676">
    <property type="component" value="Unassembled WGS sequence"/>
</dbReference>
<dbReference type="Pfam" id="PF08782">
    <property type="entry name" value="c-SKI_SMAD_bind"/>
    <property type="match status" value="1"/>
</dbReference>
<dbReference type="GO" id="GO:0030514">
    <property type="term" value="P:negative regulation of BMP signaling pathway"/>
    <property type="evidence" value="ECO:0007669"/>
    <property type="project" value="TreeGrafter"/>
</dbReference>
<evidence type="ECO:0000256" key="2">
    <source>
        <dbReference type="SAM" id="MobiDB-lite"/>
    </source>
</evidence>
<dbReference type="GO" id="GO:0046332">
    <property type="term" value="F:SMAD binding"/>
    <property type="evidence" value="ECO:0007669"/>
    <property type="project" value="InterPro"/>
</dbReference>
<name>A0AAN9T895_9HEMI</name>